<protein>
    <submittedName>
        <fullName evidence="5">AraC family transcriptional regulator</fullName>
    </submittedName>
</protein>
<dbReference type="InterPro" id="IPR013096">
    <property type="entry name" value="Cupin_2"/>
</dbReference>
<gene>
    <name evidence="5" type="ORF">D8K17_05720</name>
</gene>
<dbReference type="PANTHER" id="PTHR43280">
    <property type="entry name" value="ARAC-FAMILY TRANSCRIPTIONAL REGULATOR"/>
    <property type="match status" value="1"/>
</dbReference>
<keyword evidence="3" id="KW-0804">Transcription</keyword>
<reference evidence="5" key="1">
    <citation type="submission" date="2018-10" db="EMBL/GenBank/DDBJ databases">
        <title>Chromosomal inversion in Lactococcus lactis subsp. lactis bv. diacetylactis S50.</title>
        <authorList>
            <person name="Kojic M."/>
            <person name="Jovcic B."/>
        </authorList>
    </citation>
    <scope>NUCLEOTIDE SEQUENCE</scope>
    <source>
        <strain evidence="5">S50</strain>
    </source>
</reference>
<keyword evidence="1" id="KW-0805">Transcription regulation</keyword>
<dbReference type="AlphaFoldDB" id="A0A8B3F591"/>
<evidence type="ECO:0000256" key="2">
    <source>
        <dbReference type="ARBA" id="ARBA00023125"/>
    </source>
</evidence>
<evidence type="ECO:0000259" key="4">
    <source>
        <dbReference type="PROSITE" id="PS01124"/>
    </source>
</evidence>
<dbReference type="SMART" id="SM00342">
    <property type="entry name" value="HTH_ARAC"/>
    <property type="match status" value="1"/>
</dbReference>
<dbReference type="SUPFAM" id="SSF51215">
    <property type="entry name" value="Regulatory protein AraC"/>
    <property type="match status" value="1"/>
</dbReference>
<proteinExistence type="predicted"/>
<dbReference type="PROSITE" id="PS01124">
    <property type="entry name" value="HTH_ARAC_FAMILY_2"/>
    <property type="match status" value="1"/>
</dbReference>
<dbReference type="InterPro" id="IPR037923">
    <property type="entry name" value="HTH-like"/>
</dbReference>
<dbReference type="EMBL" id="RBVM01000001">
    <property type="protein sequence ID" value="RKO37828.1"/>
    <property type="molecule type" value="Genomic_DNA"/>
</dbReference>
<sequence>MNMKNELVNIYHSKINNLNFLLVDITYRKPHLHFDIELAFVLEGAGQVITQEQCFEIKAGQAIIFNSCQVHELSSSDSMKLLILQFSSEIFKIIFPQLDKIYFESHPFNLKNQPETLKLLLQAALSYFADDKNNSLRTHGYTSLLLDRLLSISEYSILSSSEQNKLMDLQERMERISSYIHENYDHKISLEMIASHEGLSRTYFSHFFKSNFGINFNEYLNKIRSEKARTLLSSSKDNLLNIAYMCGFSDIRTLNTAFLKSYGVLPKEFRKNSVLFPNLNYMTFNQDKIDNQVFYSDRGSFDILQYYLEKNFEKNKSSFLDSLFLTS</sequence>
<accession>A0A8B3F591</accession>
<comment type="caution">
    <text evidence="5">The sequence shown here is derived from an EMBL/GenBank/DDBJ whole genome shotgun (WGS) entry which is preliminary data.</text>
</comment>
<keyword evidence="2" id="KW-0238">DNA-binding</keyword>
<evidence type="ECO:0000313" key="5">
    <source>
        <dbReference type="EMBL" id="RKO37828.1"/>
    </source>
</evidence>
<name>A0A8B3F591_LACLL</name>
<dbReference type="Gene3D" id="2.60.120.10">
    <property type="entry name" value="Jelly Rolls"/>
    <property type="match status" value="1"/>
</dbReference>
<dbReference type="InterPro" id="IPR009057">
    <property type="entry name" value="Homeodomain-like_sf"/>
</dbReference>
<dbReference type="Pfam" id="PF12833">
    <property type="entry name" value="HTH_18"/>
    <property type="match status" value="1"/>
</dbReference>
<dbReference type="GO" id="GO:0003700">
    <property type="term" value="F:DNA-binding transcription factor activity"/>
    <property type="evidence" value="ECO:0007669"/>
    <property type="project" value="InterPro"/>
</dbReference>
<feature type="domain" description="HTH araC/xylS-type" evidence="4">
    <location>
        <begin position="174"/>
        <end position="272"/>
    </location>
</feature>
<evidence type="ECO:0000256" key="1">
    <source>
        <dbReference type="ARBA" id="ARBA00023015"/>
    </source>
</evidence>
<dbReference type="Gene3D" id="1.10.10.60">
    <property type="entry name" value="Homeodomain-like"/>
    <property type="match status" value="2"/>
</dbReference>
<dbReference type="InterPro" id="IPR014710">
    <property type="entry name" value="RmlC-like_jellyroll"/>
</dbReference>
<evidence type="ECO:0000256" key="3">
    <source>
        <dbReference type="ARBA" id="ARBA00023163"/>
    </source>
</evidence>
<organism evidence="5">
    <name type="scientific">Lactococcus lactis subsp. lactis bv. diacetylactis</name>
    <dbReference type="NCBI Taxonomy" id="44688"/>
    <lineage>
        <taxon>Bacteria</taxon>
        <taxon>Bacillati</taxon>
        <taxon>Bacillota</taxon>
        <taxon>Bacilli</taxon>
        <taxon>Lactobacillales</taxon>
        <taxon>Streptococcaceae</taxon>
        <taxon>Lactococcus</taxon>
    </lineage>
</organism>
<dbReference type="SUPFAM" id="SSF46689">
    <property type="entry name" value="Homeodomain-like"/>
    <property type="match status" value="2"/>
</dbReference>
<dbReference type="InterPro" id="IPR018060">
    <property type="entry name" value="HTH_AraC"/>
</dbReference>
<dbReference type="PANTHER" id="PTHR43280:SF2">
    <property type="entry name" value="HTH-TYPE TRANSCRIPTIONAL REGULATOR EXSA"/>
    <property type="match status" value="1"/>
</dbReference>
<dbReference type="Pfam" id="PF07883">
    <property type="entry name" value="Cupin_2"/>
    <property type="match status" value="1"/>
</dbReference>
<dbReference type="GO" id="GO:0043565">
    <property type="term" value="F:sequence-specific DNA binding"/>
    <property type="evidence" value="ECO:0007669"/>
    <property type="project" value="InterPro"/>
</dbReference>